<dbReference type="GO" id="GO:0008305">
    <property type="term" value="C:integrin complex"/>
    <property type="evidence" value="ECO:0007669"/>
    <property type="project" value="InterPro"/>
</dbReference>
<protein>
    <submittedName>
        <fullName evidence="4">FG-GAP repeat-calx-beta domain-containing protein</fullName>
    </submittedName>
</protein>
<comment type="caution">
    <text evidence="4">The sequence shown here is derived from an EMBL/GenBank/DDBJ whole genome shotgun (WGS) entry which is preliminary data.</text>
</comment>
<accession>A0A0F0CJJ5</accession>
<dbReference type="Pfam" id="PF13517">
    <property type="entry name" value="FG-GAP_3"/>
    <property type="match status" value="2"/>
</dbReference>
<dbReference type="InterPro" id="IPR013517">
    <property type="entry name" value="FG-GAP"/>
</dbReference>
<keyword evidence="1" id="KW-0732">Signal</keyword>
<sequence>MKIKITKIARCAEGWRVDMRQLKKKFKTISERLTSLVETGINSGITKTAAGRRKGVCTMCHLRNFLKIIFGKVASPMGMARMVSSQSQSVQSTGRRGKMKIRKRISMLVGLIKSACLFIGPPLFRIIQTLTSLIAAIPAQRGKQANSVIPAQRGIQTNSVIPAQRGIQTNSVIPAQRGIQTNSVIPAQRGIQTNSVIPAQRGIQTNPVIPAQAGIHTGKVSTNFSQYLLKISQSTKTAQTGKERCAMKSTNFSKAGVEKEVVEKFFKVILKIVSNLEINLNNVIKGIFGITKIAQCAKGRCVMKIVKVVREKFFTVILKIVSNLEINLGNVVMGIFKVTNTPKMGKGWAVIMKNLMKQNFVKSIIASIMVYAGLVCVSPILANAANDLNGDGYPDIVFSNSSNDTNRNINSYIYWGGATGPYSTKTDLATSGANGNSIADLNNDGYMDIVFANASNGSTPNINSYIYWGASSGPYSTKTELATSGTRGNAIADLNADGYLDIVFVNYSNGSITNINSYIYWGASSGPYSTRTELPTQGGHGVSVVDLNNDTYLDIIFSNLWRDGVGGNNINSYIYWGASSGPYSTKTELLTSRAAGNSIADLNNDGYLDIVFSNNYNDSIVNINSYIYWGASSGPYSTKTDLATSGATGNSIADLNNDGYLDIVFANQ</sequence>
<evidence type="ECO:0000256" key="3">
    <source>
        <dbReference type="SAM" id="Phobius"/>
    </source>
</evidence>
<dbReference type="InterPro" id="IPR000413">
    <property type="entry name" value="Integrin_alpha"/>
</dbReference>
<gene>
    <name evidence="4" type="ORF">OMAG_002731</name>
</gene>
<dbReference type="PANTHER" id="PTHR46580">
    <property type="entry name" value="SENSOR KINASE-RELATED"/>
    <property type="match status" value="1"/>
</dbReference>
<dbReference type="PRINTS" id="PR01185">
    <property type="entry name" value="INTEGRINA"/>
</dbReference>
<feature type="transmembrane region" description="Helical" evidence="3">
    <location>
        <begin position="105"/>
        <end position="124"/>
    </location>
</feature>
<keyword evidence="3" id="KW-1133">Transmembrane helix</keyword>
<dbReference type="Proteomes" id="UP000033428">
    <property type="component" value="Unassembled WGS sequence"/>
</dbReference>
<dbReference type="InterPro" id="IPR028994">
    <property type="entry name" value="Integrin_alpha_N"/>
</dbReference>
<evidence type="ECO:0000256" key="1">
    <source>
        <dbReference type="ARBA" id="ARBA00022729"/>
    </source>
</evidence>
<dbReference type="EMBL" id="JYNY01000598">
    <property type="protein sequence ID" value="KJJ83402.1"/>
    <property type="molecule type" value="Genomic_DNA"/>
</dbReference>
<keyword evidence="5" id="KW-1185">Reference proteome</keyword>
<dbReference type="PANTHER" id="PTHR46580:SF4">
    <property type="entry name" value="ATP_GTP-BINDING PROTEIN"/>
    <property type="match status" value="1"/>
</dbReference>
<name>A0A0F0CJJ5_9BACT</name>
<dbReference type="AlphaFoldDB" id="A0A0F0CJJ5"/>
<evidence type="ECO:0000313" key="4">
    <source>
        <dbReference type="EMBL" id="KJJ83402.1"/>
    </source>
</evidence>
<dbReference type="GO" id="GO:0007155">
    <property type="term" value="P:cell adhesion"/>
    <property type="evidence" value="ECO:0007669"/>
    <property type="project" value="InterPro"/>
</dbReference>
<organism evidence="4 5">
    <name type="scientific">Candidatus Omnitrophus magneticus</name>
    <dbReference type="NCBI Taxonomy" id="1609969"/>
    <lineage>
        <taxon>Bacteria</taxon>
        <taxon>Pseudomonadati</taxon>
        <taxon>Candidatus Omnitrophota</taxon>
        <taxon>Candidatus Omnitrophus</taxon>
    </lineage>
</organism>
<keyword evidence="3" id="KW-0812">Transmembrane</keyword>
<keyword evidence="2" id="KW-0325">Glycoprotein</keyword>
<proteinExistence type="predicted"/>
<reference evidence="4 5" key="1">
    <citation type="submission" date="2015-02" db="EMBL/GenBank/DDBJ databases">
        <title>Single-cell genomics of uncultivated deep-branching MTB reveals a conserved set of magnetosome genes.</title>
        <authorList>
            <person name="Kolinko S."/>
            <person name="Richter M."/>
            <person name="Glockner F.O."/>
            <person name="Brachmann A."/>
            <person name="Schuler D."/>
        </authorList>
    </citation>
    <scope>NUCLEOTIDE SEQUENCE [LARGE SCALE GENOMIC DNA]</scope>
    <source>
        <strain evidence="4">SKK-01</strain>
    </source>
</reference>
<dbReference type="Gene3D" id="2.130.10.130">
    <property type="entry name" value="Integrin alpha, N-terminal"/>
    <property type="match status" value="2"/>
</dbReference>
<evidence type="ECO:0000256" key="2">
    <source>
        <dbReference type="ARBA" id="ARBA00023180"/>
    </source>
</evidence>
<dbReference type="SUPFAM" id="SSF69318">
    <property type="entry name" value="Integrin alpha N-terminal domain"/>
    <property type="match status" value="1"/>
</dbReference>
<dbReference type="PATRIC" id="fig|1609969.3.peg.2939"/>
<keyword evidence="3" id="KW-0472">Membrane</keyword>
<evidence type="ECO:0000313" key="5">
    <source>
        <dbReference type="Proteomes" id="UP000033428"/>
    </source>
</evidence>